<dbReference type="PANTHER" id="PTHR46706">
    <property type="entry name" value="PROTEIN QUA-1-RELATED"/>
    <property type="match status" value="1"/>
</dbReference>
<dbReference type="AlphaFoldDB" id="A0A0N5D993"/>
<dbReference type="CDD" id="cd00081">
    <property type="entry name" value="Hint"/>
    <property type="match status" value="1"/>
</dbReference>
<dbReference type="GO" id="GO:0016540">
    <property type="term" value="P:protein autoprocessing"/>
    <property type="evidence" value="ECO:0007669"/>
    <property type="project" value="InterPro"/>
</dbReference>
<dbReference type="PANTHER" id="PTHR46706:SF12">
    <property type="entry name" value="PROTEIN QUA-1-RELATED"/>
    <property type="match status" value="1"/>
</dbReference>
<gene>
    <name evidence="4" type="ORF">TCLT_LOCUS9688</name>
</gene>
<reference evidence="6" key="1">
    <citation type="submission" date="2017-02" db="UniProtKB">
        <authorList>
            <consortium name="WormBaseParasite"/>
        </authorList>
    </citation>
    <scope>IDENTIFICATION</scope>
</reference>
<dbReference type="InterPro" id="IPR001767">
    <property type="entry name" value="Hedgehog_Hint"/>
</dbReference>
<sequence length="418" mass="47970">MKKATYKLNKLFKAKLNGQPVLGCTRPSCFGWTVDGKPISRDSQFYRVLGAPDGFHRKGIQKPRRINHYNSYFYKEQVATCEKTFESESCLRSDQWVGGISPMYSPNILPLILQCCTYTFLRNSSTERGVAVVNPGQIVVGGEILKNGRQYAFDYIADILNLNDQDGSVSYDVTIRRFMCIPIPDELSVPIDETVISQIREEFGGENMNLLVGKREGLNNVVYQAPLHEIKEGKVRQFTAPPQQEELQLPIPQPNTGDSSLYCFSGDMIVHTYDGQDISLRNVEQNDWILTKYMNEASHHIYITYAQITSWIHRLPEKETEFYAIILEDNTQLKLTAKHYIYKTTCDHSNFFNDPYFVKVKVTKIERVREKGIYAPMTSTGDIIVNGIYASCHTLLDNYFIQSSFFEVILLFQKYIII</sequence>
<dbReference type="Pfam" id="PF01079">
    <property type="entry name" value="Hint"/>
    <property type="match status" value="2"/>
</dbReference>
<dbReference type="STRING" id="103827.A0A0N5D993"/>
<evidence type="ECO:0000313" key="5">
    <source>
        <dbReference type="Proteomes" id="UP000276776"/>
    </source>
</evidence>
<evidence type="ECO:0000259" key="2">
    <source>
        <dbReference type="SMART" id="SM00305"/>
    </source>
</evidence>
<evidence type="ECO:0000259" key="3">
    <source>
        <dbReference type="SMART" id="SM00306"/>
    </source>
</evidence>
<dbReference type="InterPro" id="IPR003586">
    <property type="entry name" value="Hint_dom_C"/>
</dbReference>
<evidence type="ECO:0000313" key="4">
    <source>
        <dbReference type="EMBL" id="VDN07341.1"/>
    </source>
</evidence>
<keyword evidence="5" id="KW-1185">Reference proteome</keyword>
<name>A0A0N5D993_THECL</name>
<dbReference type="SMART" id="SM00305">
    <property type="entry name" value="HintC"/>
    <property type="match status" value="1"/>
</dbReference>
<proteinExistence type="predicted"/>
<evidence type="ECO:0000313" key="6">
    <source>
        <dbReference type="WBParaSite" id="TCLT_0000969901-mRNA-1"/>
    </source>
</evidence>
<organism evidence="6">
    <name type="scientific">Thelazia callipaeda</name>
    <name type="common">Oriental eyeworm</name>
    <name type="synonym">Parasitic nematode</name>
    <dbReference type="NCBI Taxonomy" id="103827"/>
    <lineage>
        <taxon>Eukaryota</taxon>
        <taxon>Metazoa</taxon>
        <taxon>Ecdysozoa</taxon>
        <taxon>Nematoda</taxon>
        <taxon>Chromadorea</taxon>
        <taxon>Rhabditida</taxon>
        <taxon>Spirurina</taxon>
        <taxon>Spiruromorpha</taxon>
        <taxon>Thelazioidea</taxon>
        <taxon>Thelaziidae</taxon>
        <taxon>Thelazia</taxon>
    </lineage>
</organism>
<dbReference type="SMART" id="SM00306">
    <property type="entry name" value="HintN"/>
    <property type="match status" value="1"/>
</dbReference>
<dbReference type="OrthoDB" id="5212at2759"/>
<dbReference type="Proteomes" id="UP000276776">
    <property type="component" value="Unassembled WGS sequence"/>
</dbReference>
<dbReference type="EMBL" id="UYYF01004855">
    <property type="protein sequence ID" value="VDN07341.1"/>
    <property type="molecule type" value="Genomic_DNA"/>
</dbReference>
<dbReference type="Gene3D" id="2.170.16.10">
    <property type="entry name" value="Hedgehog/Intein (Hint) domain"/>
    <property type="match status" value="1"/>
</dbReference>
<dbReference type="InterPro" id="IPR052140">
    <property type="entry name" value="Dev_Signal_Hedgehog-like"/>
</dbReference>
<dbReference type="OMA" id="TAKFFRI"/>
<dbReference type="InterPro" id="IPR003587">
    <property type="entry name" value="Hint_dom_N"/>
</dbReference>
<dbReference type="InterPro" id="IPR036844">
    <property type="entry name" value="Hint_dom_sf"/>
</dbReference>
<protein>
    <submittedName>
        <fullName evidence="6">HintN domain-containing protein</fullName>
    </submittedName>
</protein>
<reference evidence="4 5" key="2">
    <citation type="submission" date="2018-11" db="EMBL/GenBank/DDBJ databases">
        <authorList>
            <consortium name="Pathogen Informatics"/>
        </authorList>
    </citation>
    <scope>NUCLEOTIDE SEQUENCE [LARGE SCALE GENOMIC DNA]</scope>
</reference>
<accession>A0A0N5D993</accession>
<dbReference type="SUPFAM" id="SSF51294">
    <property type="entry name" value="Hedgehog/intein (Hint) domain"/>
    <property type="match status" value="1"/>
</dbReference>
<evidence type="ECO:0000256" key="1">
    <source>
        <dbReference type="ARBA" id="ARBA00022473"/>
    </source>
</evidence>
<dbReference type="WBParaSite" id="TCLT_0000969901-mRNA-1">
    <property type="protein sequence ID" value="TCLT_0000969901-mRNA-1"/>
    <property type="gene ID" value="TCLT_0000969901"/>
</dbReference>
<feature type="domain" description="Hint" evidence="2">
    <location>
        <begin position="354"/>
        <end position="398"/>
    </location>
</feature>
<keyword evidence="1" id="KW-0217">Developmental protein</keyword>
<feature type="domain" description="Hint" evidence="3">
    <location>
        <begin position="261"/>
        <end position="376"/>
    </location>
</feature>